<feature type="compositionally biased region" description="Polar residues" evidence="6">
    <location>
        <begin position="211"/>
        <end position="229"/>
    </location>
</feature>
<gene>
    <name evidence="8" type="ORF">RHSIM_Rhsim13G0034300</name>
</gene>
<dbReference type="Gene3D" id="3.30.730.10">
    <property type="entry name" value="AP2/ERF domain"/>
    <property type="match status" value="1"/>
</dbReference>
<dbReference type="PRINTS" id="PR00367">
    <property type="entry name" value="ETHRSPELEMNT"/>
</dbReference>
<feature type="compositionally biased region" description="Basic and acidic residues" evidence="6">
    <location>
        <begin position="135"/>
        <end position="148"/>
    </location>
</feature>
<comment type="caution">
    <text evidence="8">The sequence shown here is derived from an EMBL/GenBank/DDBJ whole genome shotgun (WGS) entry which is preliminary data.</text>
</comment>
<evidence type="ECO:0000313" key="9">
    <source>
        <dbReference type="Proteomes" id="UP000626092"/>
    </source>
</evidence>
<keyword evidence="5" id="KW-0539">Nucleus</keyword>
<dbReference type="InterPro" id="IPR044808">
    <property type="entry name" value="ERF_plant"/>
</dbReference>
<sequence>MSAPPRPALQCFKKMVSEKSGFEKWRERSFGVWGSIGGGRGLSHPENPLSIMSAPPRPALQLLKEGPSSQFLSAVKNLTNEYFDWLCFGEVSSLSQDFLSGWPGMLEIVRQMRPNLPNILSSATTRSNERGGNTKTREKGRGSTETKYRGIRRRPWGKYAAEIRDPKRAGARLGTFETGEDAALAYDRAAYAIRGRQAILNFPNEFDCTKTTDTSPNTSHGPNCSSSGTRNGGEQVIELEYLDNKLLEELLIEPNNEDYNWQENKISHFP</sequence>
<dbReference type="InterPro" id="IPR016177">
    <property type="entry name" value="DNA-bd_dom_sf"/>
</dbReference>
<dbReference type="AlphaFoldDB" id="A0A834G0K3"/>
<dbReference type="Proteomes" id="UP000626092">
    <property type="component" value="Unassembled WGS sequence"/>
</dbReference>
<name>A0A834G0K3_RHOSS</name>
<dbReference type="InterPro" id="IPR001471">
    <property type="entry name" value="AP2/ERF_dom"/>
</dbReference>
<dbReference type="EMBL" id="WJXA01000013">
    <property type="protein sequence ID" value="KAF7120990.1"/>
    <property type="molecule type" value="Genomic_DNA"/>
</dbReference>
<comment type="subcellular location">
    <subcellularLocation>
        <location evidence="1">Nucleus</location>
    </subcellularLocation>
</comment>
<dbReference type="PROSITE" id="PS51032">
    <property type="entry name" value="AP2_ERF"/>
    <property type="match status" value="1"/>
</dbReference>
<dbReference type="GO" id="GO:0005634">
    <property type="term" value="C:nucleus"/>
    <property type="evidence" value="ECO:0007669"/>
    <property type="project" value="UniProtKB-SubCell"/>
</dbReference>
<evidence type="ECO:0000256" key="6">
    <source>
        <dbReference type="SAM" id="MobiDB-lite"/>
    </source>
</evidence>
<evidence type="ECO:0000256" key="4">
    <source>
        <dbReference type="ARBA" id="ARBA00023163"/>
    </source>
</evidence>
<proteinExistence type="predicted"/>
<accession>A0A834G0K3</accession>
<evidence type="ECO:0000256" key="5">
    <source>
        <dbReference type="ARBA" id="ARBA00023242"/>
    </source>
</evidence>
<dbReference type="SUPFAM" id="SSF54171">
    <property type="entry name" value="DNA-binding domain"/>
    <property type="match status" value="1"/>
</dbReference>
<evidence type="ECO:0000256" key="1">
    <source>
        <dbReference type="ARBA" id="ARBA00004123"/>
    </source>
</evidence>
<feature type="compositionally biased region" description="Polar residues" evidence="6">
    <location>
        <begin position="120"/>
        <end position="134"/>
    </location>
</feature>
<protein>
    <recommendedName>
        <fullName evidence="7">AP2/ERF domain-containing protein</fullName>
    </recommendedName>
</protein>
<organism evidence="8 9">
    <name type="scientific">Rhododendron simsii</name>
    <name type="common">Sims's rhododendron</name>
    <dbReference type="NCBI Taxonomy" id="118357"/>
    <lineage>
        <taxon>Eukaryota</taxon>
        <taxon>Viridiplantae</taxon>
        <taxon>Streptophyta</taxon>
        <taxon>Embryophyta</taxon>
        <taxon>Tracheophyta</taxon>
        <taxon>Spermatophyta</taxon>
        <taxon>Magnoliopsida</taxon>
        <taxon>eudicotyledons</taxon>
        <taxon>Gunneridae</taxon>
        <taxon>Pentapetalae</taxon>
        <taxon>asterids</taxon>
        <taxon>Ericales</taxon>
        <taxon>Ericaceae</taxon>
        <taxon>Ericoideae</taxon>
        <taxon>Rhodoreae</taxon>
        <taxon>Rhododendron</taxon>
    </lineage>
</organism>
<dbReference type="CDD" id="cd00018">
    <property type="entry name" value="AP2"/>
    <property type="match status" value="1"/>
</dbReference>
<dbReference type="GO" id="GO:0003677">
    <property type="term" value="F:DNA binding"/>
    <property type="evidence" value="ECO:0007669"/>
    <property type="project" value="UniProtKB-KW"/>
</dbReference>
<feature type="region of interest" description="Disordered" evidence="6">
    <location>
        <begin position="211"/>
        <end position="232"/>
    </location>
</feature>
<dbReference type="PANTHER" id="PTHR31190:SF134">
    <property type="entry name" value="ETHYLENE-RESPONSIVE TRANSCRIPTION FACTOR ERF098-LIKE"/>
    <property type="match status" value="1"/>
</dbReference>
<evidence type="ECO:0000259" key="7">
    <source>
        <dbReference type="PROSITE" id="PS51032"/>
    </source>
</evidence>
<dbReference type="PANTHER" id="PTHR31190">
    <property type="entry name" value="DNA-BINDING DOMAIN"/>
    <property type="match status" value="1"/>
</dbReference>
<dbReference type="SMART" id="SM00380">
    <property type="entry name" value="AP2"/>
    <property type="match status" value="1"/>
</dbReference>
<keyword evidence="4" id="KW-0804">Transcription</keyword>
<reference evidence="8" key="1">
    <citation type="submission" date="2019-11" db="EMBL/GenBank/DDBJ databases">
        <authorList>
            <person name="Liu Y."/>
            <person name="Hou J."/>
            <person name="Li T.-Q."/>
            <person name="Guan C.-H."/>
            <person name="Wu X."/>
            <person name="Wu H.-Z."/>
            <person name="Ling F."/>
            <person name="Zhang R."/>
            <person name="Shi X.-G."/>
            <person name="Ren J.-P."/>
            <person name="Chen E.-F."/>
            <person name="Sun J.-M."/>
        </authorList>
    </citation>
    <scope>NUCLEOTIDE SEQUENCE</scope>
    <source>
        <strain evidence="8">Adult_tree_wgs_1</strain>
        <tissue evidence="8">Leaves</tissue>
    </source>
</reference>
<dbReference type="OrthoDB" id="10038011at2759"/>
<dbReference type="Pfam" id="PF00847">
    <property type="entry name" value="AP2"/>
    <property type="match status" value="1"/>
</dbReference>
<dbReference type="InterPro" id="IPR036955">
    <property type="entry name" value="AP2/ERF_dom_sf"/>
</dbReference>
<evidence type="ECO:0000256" key="3">
    <source>
        <dbReference type="ARBA" id="ARBA00023125"/>
    </source>
</evidence>
<feature type="region of interest" description="Disordered" evidence="6">
    <location>
        <begin position="120"/>
        <end position="148"/>
    </location>
</feature>
<evidence type="ECO:0000313" key="8">
    <source>
        <dbReference type="EMBL" id="KAF7120990.1"/>
    </source>
</evidence>
<dbReference type="GO" id="GO:0003700">
    <property type="term" value="F:DNA-binding transcription factor activity"/>
    <property type="evidence" value="ECO:0007669"/>
    <property type="project" value="InterPro"/>
</dbReference>
<feature type="domain" description="AP2/ERF" evidence="7">
    <location>
        <begin position="147"/>
        <end position="203"/>
    </location>
</feature>
<keyword evidence="3" id="KW-0238">DNA-binding</keyword>
<dbReference type="GO" id="GO:0009873">
    <property type="term" value="P:ethylene-activated signaling pathway"/>
    <property type="evidence" value="ECO:0007669"/>
    <property type="project" value="InterPro"/>
</dbReference>
<keyword evidence="2" id="KW-0805">Transcription regulation</keyword>
<evidence type="ECO:0000256" key="2">
    <source>
        <dbReference type="ARBA" id="ARBA00023015"/>
    </source>
</evidence>
<keyword evidence="9" id="KW-1185">Reference proteome</keyword>